<keyword evidence="1" id="KW-0863">Zinc-finger</keyword>
<evidence type="ECO:0000313" key="5">
    <source>
        <dbReference type="Proteomes" id="UP001239445"/>
    </source>
</evidence>
<dbReference type="SMART" id="SM00355">
    <property type="entry name" value="ZnF_C2H2"/>
    <property type="match status" value="2"/>
</dbReference>
<dbReference type="EMBL" id="MU839834">
    <property type="protein sequence ID" value="KAK1755312.1"/>
    <property type="molecule type" value="Genomic_DNA"/>
</dbReference>
<gene>
    <name evidence="4" type="ORF">QBC47DRAFT_402656</name>
</gene>
<keyword evidence="1" id="KW-0479">Metal-binding</keyword>
<feature type="compositionally biased region" description="Low complexity" evidence="2">
    <location>
        <begin position="95"/>
        <end position="112"/>
    </location>
</feature>
<comment type="caution">
    <text evidence="4">The sequence shown here is derived from an EMBL/GenBank/DDBJ whole genome shotgun (WGS) entry which is preliminary data.</text>
</comment>
<dbReference type="Gene3D" id="3.30.160.60">
    <property type="entry name" value="Classic Zinc Finger"/>
    <property type="match status" value="1"/>
</dbReference>
<sequence length="194" mass="21677">MAHQEVPLLVSNFGTGIDNPWLSASGFNIPPFLPFGRFPDLMIPNGPLWPLNIPTAPTTGPIDAHDQDNRSTGFQSEPSRLTDHSRFTPHQSLQSQANAHTSTATSSSTGSPASTNIISAQLEDGTFVCTIDACHAKFKRNQELRRHQQSRHQRLELFFCRVAGCKRKKGFPRKDKWRDHERKVHGTPEDALVE</sequence>
<feature type="compositionally biased region" description="Basic and acidic residues" evidence="2">
    <location>
        <begin position="172"/>
        <end position="188"/>
    </location>
</feature>
<dbReference type="GO" id="GO:0008270">
    <property type="term" value="F:zinc ion binding"/>
    <property type="evidence" value="ECO:0007669"/>
    <property type="project" value="UniProtKB-KW"/>
</dbReference>
<evidence type="ECO:0000259" key="3">
    <source>
        <dbReference type="PROSITE" id="PS50157"/>
    </source>
</evidence>
<keyword evidence="1" id="KW-0862">Zinc</keyword>
<feature type="compositionally biased region" description="Polar residues" evidence="2">
    <location>
        <begin position="70"/>
        <end position="79"/>
    </location>
</feature>
<dbReference type="Proteomes" id="UP001239445">
    <property type="component" value="Unassembled WGS sequence"/>
</dbReference>
<feature type="domain" description="C2H2-type" evidence="3">
    <location>
        <begin position="127"/>
        <end position="152"/>
    </location>
</feature>
<organism evidence="4 5">
    <name type="scientific">Echria macrotheca</name>
    <dbReference type="NCBI Taxonomy" id="438768"/>
    <lineage>
        <taxon>Eukaryota</taxon>
        <taxon>Fungi</taxon>
        <taxon>Dikarya</taxon>
        <taxon>Ascomycota</taxon>
        <taxon>Pezizomycotina</taxon>
        <taxon>Sordariomycetes</taxon>
        <taxon>Sordariomycetidae</taxon>
        <taxon>Sordariales</taxon>
        <taxon>Schizotheciaceae</taxon>
        <taxon>Echria</taxon>
    </lineage>
</organism>
<accession>A0AAJ0BC53</accession>
<feature type="region of interest" description="Disordered" evidence="2">
    <location>
        <begin position="171"/>
        <end position="194"/>
    </location>
</feature>
<dbReference type="AlphaFoldDB" id="A0AAJ0BC53"/>
<evidence type="ECO:0000313" key="4">
    <source>
        <dbReference type="EMBL" id="KAK1755312.1"/>
    </source>
</evidence>
<feature type="region of interest" description="Disordered" evidence="2">
    <location>
        <begin position="54"/>
        <end position="112"/>
    </location>
</feature>
<protein>
    <recommendedName>
        <fullName evidence="3">C2H2-type domain-containing protein</fullName>
    </recommendedName>
</protein>
<dbReference type="PROSITE" id="PS00028">
    <property type="entry name" value="ZINC_FINGER_C2H2_1"/>
    <property type="match status" value="1"/>
</dbReference>
<name>A0AAJ0BC53_9PEZI</name>
<dbReference type="PROSITE" id="PS50157">
    <property type="entry name" value="ZINC_FINGER_C2H2_2"/>
    <property type="match status" value="1"/>
</dbReference>
<evidence type="ECO:0000256" key="1">
    <source>
        <dbReference type="PROSITE-ProRule" id="PRU00042"/>
    </source>
</evidence>
<proteinExistence type="predicted"/>
<dbReference type="InterPro" id="IPR013087">
    <property type="entry name" value="Znf_C2H2_type"/>
</dbReference>
<evidence type="ECO:0000256" key="2">
    <source>
        <dbReference type="SAM" id="MobiDB-lite"/>
    </source>
</evidence>
<reference evidence="4" key="1">
    <citation type="submission" date="2023-06" db="EMBL/GenBank/DDBJ databases">
        <title>Genome-scale phylogeny and comparative genomics of the fungal order Sordariales.</title>
        <authorList>
            <consortium name="Lawrence Berkeley National Laboratory"/>
            <person name="Hensen N."/>
            <person name="Bonometti L."/>
            <person name="Westerberg I."/>
            <person name="Brannstrom I.O."/>
            <person name="Guillou S."/>
            <person name="Cros-Aarteil S."/>
            <person name="Calhoun S."/>
            <person name="Haridas S."/>
            <person name="Kuo A."/>
            <person name="Mondo S."/>
            <person name="Pangilinan J."/>
            <person name="Riley R."/>
            <person name="Labutti K."/>
            <person name="Andreopoulos B."/>
            <person name="Lipzen A."/>
            <person name="Chen C."/>
            <person name="Yanf M."/>
            <person name="Daum C."/>
            <person name="Ng V."/>
            <person name="Clum A."/>
            <person name="Steindorff A."/>
            <person name="Ohm R."/>
            <person name="Martin F."/>
            <person name="Silar P."/>
            <person name="Natvig D."/>
            <person name="Lalanne C."/>
            <person name="Gautier V."/>
            <person name="Ament-Velasquez S.L."/>
            <person name="Kruys A."/>
            <person name="Hutchinson M.I."/>
            <person name="Powell A.J."/>
            <person name="Barry K."/>
            <person name="Miller A.N."/>
            <person name="Grigoriev I.V."/>
            <person name="Debuchy R."/>
            <person name="Gladieux P."/>
            <person name="Thoren M.H."/>
            <person name="Johannesson H."/>
        </authorList>
    </citation>
    <scope>NUCLEOTIDE SEQUENCE</scope>
    <source>
        <strain evidence="4">PSN4</strain>
    </source>
</reference>
<keyword evidence="5" id="KW-1185">Reference proteome</keyword>